<dbReference type="PANTHER" id="PTHR43300:SF11">
    <property type="entry name" value="ACETYLTRANSFERASE RV3034C-RELATED"/>
    <property type="match status" value="1"/>
</dbReference>
<dbReference type="AlphaFoldDB" id="A0A0F9UGT3"/>
<proteinExistence type="predicted"/>
<evidence type="ECO:0008006" key="3">
    <source>
        <dbReference type="Google" id="ProtNLM"/>
    </source>
</evidence>
<dbReference type="GO" id="GO:0016740">
    <property type="term" value="F:transferase activity"/>
    <property type="evidence" value="ECO:0007669"/>
    <property type="project" value="UniProtKB-KW"/>
</dbReference>
<dbReference type="InterPro" id="IPR001451">
    <property type="entry name" value="Hexapep"/>
</dbReference>
<dbReference type="PROSITE" id="PS00101">
    <property type="entry name" value="HEXAPEP_TRANSFERASES"/>
    <property type="match status" value="1"/>
</dbReference>
<dbReference type="InterPro" id="IPR011004">
    <property type="entry name" value="Trimer_LpxA-like_sf"/>
</dbReference>
<dbReference type="CDD" id="cd03349">
    <property type="entry name" value="LbH_XAT"/>
    <property type="match status" value="1"/>
</dbReference>
<keyword evidence="1" id="KW-0808">Transferase</keyword>
<comment type="caution">
    <text evidence="2">The sequence shown here is derived from an EMBL/GenBank/DDBJ whole genome shotgun (WGS) entry which is preliminary data.</text>
</comment>
<dbReference type="Gene3D" id="2.160.10.10">
    <property type="entry name" value="Hexapeptide repeat proteins"/>
    <property type="match status" value="1"/>
</dbReference>
<dbReference type="InterPro" id="IPR050179">
    <property type="entry name" value="Trans_hexapeptide_repeat"/>
</dbReference>
<dbReference type="PANTHER" id="PTHR43300">
    <property type="entry name" value="ACETYLTRANSFERASE"/>
    <property type="match status" value="1"/>
</dbReference>
<dbReference type="EMBL" id="LAZR01000095">
    <property type="protein sequence ID" value="KKN92430.1"/>
    <property type="molecule type" value="Genomic_DNA"/>
</dbReference>
<dbReference type="Pfam" id="PF00132">
    <property type="entry name" value="Hexapep"/>
    <property type="match status" value="1"/>
</dbReference>
<evidence type="ECO:0000313" key="2">
    <source>
        <dbReference type="EMBL" id="KKN92430.1"/>
    </source>
</evidence>
<sequence>MSTKHCSLTGVHEVGRGTYGEPVVRHWKEKPPAKLRVGAYCSFATGVTIFLGGEHNTHWISTYPFCSMLHAKSKGHPKTKGDVVIGNDVWIGSGATIMSGVTIGDGAVIGAEAVVAKDVAPYAIVVGNPACEIRKRFNDDTIVYLLDLKWWDWDEEKVLGAADIFMSGDFDKLKEYANG</sequence>
<name>A0A0F9UGT3_9ZZZZ</name>
<dbReference type="SUPFAM" id="SSF51161">
    <property type="entry name" value="Trimeric LpxA-like enzymes"/>
    <property type="match status" value="1"/>
</dbReference>
<reference evidence="2" key="1">
    <citation type="journal article" date="2015" name="Nature">
        <title>Complex archaea that bridge the gap between prokaryotes and eukaryotes.</title>
        <authorList>
            <person name="Spang A."/>
            <person name="Saw J.H."/>
            <person name="Jorgensen S.L."/>
            <person name="Zaremba-Niedzwiedzka K."/>
            <person name="Martijn J."/>
            <person name="Lind A.E."/>
            <person name="van Eijk R."/>
            <person name="Schleper C."/>
            <person name="Guy L."/>
            <person name="Ettema T.J."/>
        </authorList>
    </citation>
    <scope>NUCLEOTIDE SEQUENCE</scope>
</reference>
<organism evidence="2">
    <name type="scientific">marine sediment metagenome</name>
    <dbReference type="NCBI Taxonomy" id="412755"/>
    <lineage>
        <taxon>unclassified sequences</taxon>
        <taxon>metagenomes</taxon>
        <taxon>ecological metagenomes</taxon>
    </lineage>
</organism>
<dbReference type="InterPro" id="IPR018357">
    <property type="entry name" value="Hexapep_transf_CS"/>
</dbReference>
<accession>A0A0F9UGT3</accession>
<protein>
    <recommendedName>
        <fullName evidence="3">Acetyltransferase</fullName>
    </recommendedName>
</protein>
<gene>
    <name evidence="2" type="ORF">LCGC14_0209210</name>
</gene>
<evidence type="ECO:0000256" key="1">
    <source>
        <dbReference type="ARBA" id="ARBA00022679"/>
    </source>
</evidence>